<name>A0A2K3E0X1_CHLRE</name>
<evidence type="ECO:0000313" key="4">
    <source>
        <dbReference type="Proteomes" id="UP000006906"/>
    </source>
</evidence>
<dbReference type="Proteomes" id="UP000006906">
    <property type="component" value="Chromosome 2"/>
</dbReference>
<sequence length="173" mass="19059">MLLLSNKRSAQDRAANRVMRALTHGLPKERPLVIGVGSASFSPTAGGGALAAPNTAMREALSRVAQRERQATGRSVKIVPVWEHRTTLCCSTCGAETQGAWVRRNGVLRRSGRIRYCTECGTSRDRDVQGARNMLRIVEDEYDGRGRPLYLCRQEHLPKPPPMAPAVPRCILL</sequence>
<accession>A0A2K3E0X1</accession>
<dbReference type="Gramene" id="PNW86415">
    <property type="protein sequence ID" value="PNW86415"/>
    <property type="gene ID" value="CHLRE_02g085500v5"/>
</dbReference>
<gene>
    <name evidence="3" type="ORF">CHLRE_02g085500v5</name>
</gene>
<keyword evidence="1" id="KW-0238">DNA-binding</keyword>
<dbReference type="GeneID" id="5727382"/>
<protein>
    <recommendedName>
        <fullName evidence="2">Cas12f1-like TNB domain-containing protein</fullName>
    </recommendedName>
</protein>
<evidence type="ECO:0000313" key="3">
    <source>
        <dbReference type="EMBL" id="PNW86415.1"/>
    </source>
</evidence>
<proteinExistence type="predicted"/>
<evidence type="ECO:0000256" key="1">
    <source>
        <dbReference type="ARBA" id="ARBA00023125"/>
    </source>
</evidence>
<dbReference type="InterPro" id="IPR010095">
    <property type="entry name" value="Cas12f1-like_TNB"/>
</dbReference>
<dbReference type="RefSeq" id="XP_042926956.1">
    <property type="nucleotide sequence ID" value="XM_043059322.1"/>
</dbReference>
<evidence type="ECO:0000259" key="2">
    <source>
        <dbReference type="Pfam" id="PF07282"/>
    </source>
</evidence>
<reference evidence="3 4" key="1">
    <citation type="journal article" date="2007" name="Science">
        <title>The Chlamydomonas genome reveals the evolution of key animal and plant functions.</title>
        <authorList>
            <person name="Merchant S.S."/>
            <person name="Prochnik S.E."/>
            <person name="Vallon O."/>
            <person name="Harris E.H."/>
            <person name="Karpowicz S.J."/>
            <person name="Witman G.B."/>
            <person name="Terry A."/>
            <person name="Salamov A."/>
            <person name="Fritz-Laylin L.K."/>
            <person name="Marechal-Drouard L."/>
            <person name="Marshall W.F."/>
            <person name="Qu L.H."/>
            <person name="Nelson D.R."/>
            <person name="Sanderfoot A.A."/>
            <person name="Spalding M.H."/>
            <person name="Kapitonov V.V."/>
            <person name="Ren Q."/>
            <person name="Ferris P."/>
            <person name="Lindquist E."/>
            <person name="Shapiro H."/>
            <person name="Lucas S.M."/>
            <person name="Grimwood J."/>
            <person name="Schmutz J."/>
            <person name="Cardol P."/>
            <person name="Cerutti H."/>
            <person name="Chanfreau G."/>
            <person name="Chen C.L."/>
            <person name="Cognat V."/>
            <person name="Croft M.T."/>
            <person name="Dent R."/>
            <person name="Dutcher S."/>
            <person name="Fernandez E."/>
            <person name="Fukuzawa H."/>
            <person name="Gonzalez-Ballester D."/>
            <person name="Gonzalez-Halphen D."/>
            <person name="Hallmann A."/>
            <person name="Hanikenne M."/>
            <person name="Hippler M."/>
            <person name="Inwood W."/>
            <person name="Jabbari K."/>
            <person name="Kalanon M."/>
            <person name="Kuras R."/>
            <person name="Lefebvre P.A."/>
            <person name="Lemaire S.D."/>
            <person name="Lobanov A.V."/>
            <person name="Lohr M."/>
            <person name="Manuell A."/>
            <person name="Meier I."/>
            <person name="Mets L."/>
            <person name="Mittag M."/>
            <person name="Mittelmeier T."/>
            <person name="Moroney J.V."/>
            <person name="Moseley J."/>
            <person name="Napoli C."/>
            <person name="Nedelcu A.M."/>
            <person name="Niyogi K."/>
            <person name="Novoselov S.V."/>
            <person name="Paulsen I.T."/>
            <person name="Pazour G."/>
            <person name="Purton S."/>
            <person name="Ral J.P."/>
            <person name="Riano-Pachon D.M."/>
            <person name="Riekhof W."/>
            <person name="Rymarquis L."/>
            <person name="Schroda M."/>
            <person name="Stern D."/>
            <person name="Umen J."/>
            <person name="Willows R."/>
            <person name="Wilson N."/>
            <person name="Zimmer S.L."/>
            <person name="Allmer J."/>
            <person name="Balk J."/>
            <person name="Bisova K."/>
            <person name="Chen C.J."/>
            <person name="Elias M."/>
            <person name="Gendler K."/>
            <person name="Hauser C."/>
            <person name="Lamb M.R."/>
            <person name="Ledford H."/>
            <person name="Long J.C."/>
            <person name="Minagawa J."/>
            <person name="Page M.D."/>
            <person name="Pan J."/>
            <person name="Pootakham W."/>
            <person name="Roje S."/>
            <person name="Rose A."/>
            <person name="Stahlberg E."/>
            <person name="Terauchi A.M."/>
            <person name="Yang P."/>
            <person name="Ball S."/>
            <person name="Bowler C."/>
            <person name="Dieckmann C.L."/>
            <person name="Gladyshev V.N."/>
            <person name="Green P."/>
            <person name="Jorgensen R."/>
            <person name="Mayfield S."/>
            <person name="Mueller-Roeber B."/>
            <person name="Rajamani S."/>
            <person name="Sayre R.T."/>
            <person name="Brokstein P."/>
            <person name="Dubchak I."/>
            <person name="Goodstein D."/>
            <person name="Hornick L."/>
            <person name="Huang Y.W."/>
            <person name="Jhaveri J."/>
            <person name="Luo Y."/>
            <person name="Martinez D."/>
            <person name="Ngau W.C."/>
            <person name="Otillar B."/>
            <person name="Poliakov A."/>
            <person name="Porter A."/>
            <person name="Szajkowski L."/>
            <person name="Werner G."/>
            <person name="Zhou K."/>
            <person name="Grigoriev I.V."/>
            <person name="Rokhsar D.S."/>
            <person name="Grossman A.R."/>
        </authorList>
    </citation>
    <scope>NUCLEOTIDE SEQUENCE [LARGE SCALE GENOMIC DNA]</scope>
    <source>
        <strain evidence="4">CC-503</strain>
    </source>
</reference>
<keyword evidence="4" id="KW-1185">Reference proteome</keyword>
<organism evidence="3 4">
    <name type="scientific">Chlamydomonas reinhardtii</name>
    <name type="common">Chlamydomonas smithii</name>
    <dbReference type="NCBI Taxonomy" id="3055"/>
    <lineage>
        <taxon>Eukaryota</taxon>
        <taxon>Viridiplantae</taxon>
        <taxon>Chlorophyta</taxon>
        <taxon>core chlorophytes</taxon>
        <taxon>Chlorophyceae</taxon>
        <taxon>CS clade</taxon>
        <taxon>Chlamydomonadales</taxon>
        <taxon>Chlamydomonadaceae</taxon>
        <taxon>Chlamydomonas</taxon>
    </lineage>
</organism>
<dbReference type="EMBL" id="CM008963">
    <property type="protein sequence ID" value="PNW86415.1"/>
    <property type="molecule type" value="Genomic_DNA"/>
</dbReference>
<dbReference type="Pfam" id="PF07282">
    <property type="entry name" value="Cas12f1-like_TNB"/>
    <property type="match status" value="1"/>
</dbReference>
<dbReference type="KEGG" id="cre:CHLRE_02g085500v5"/>
<dbReference type="InParanoid" id="A0A2K3E0X1"/>
<dbReference type="AlphaFoldDB" id="A0A2K3E0X1"/>
<feature type="domain" description="Cas12f1-like TNB" evidence="2">
    <location>
        <begin position="70"/>
        <end position="134"/>
    </location>
</feature>
<dbReference type="GO" id="GO:0003677">
    <property type="term" value="F:DNA binding"/>
    <property type="evidence" value="ECO:0007669"/>
    <property type="project" value="UniProtKB-KW"/>
</dbReference>